<dbReference type="GO" id="GO:0003677">
    <property type="term" value="F:DNA binding"/>
    <property type="evidence" value="ECO:0007669"/>
    <property type="project" value="UniProtKB-KW"/>
</dbReference>
<keyword evidence="9" id="KW-1185">Reference proteome</keyword>
<gene>
    <name evidence="8" type="ORF">D3M95_09590</name>
</gene>
<evidence type="ECO:0000313" key="8">
    <source>
        <dbReference type="EMBL" id="RIX33759.1"/>
    </source>
</evidence>
<comment type="similarity">
    <text evidence="1">Belongs to the LysR transcriptional regulatory family.</text>
</comment>
<feature type="region of interest" description="Disordered" evidence="6">
    <location>
        <begin position="192"/>
        <end position="251"/>
    </location>
</feature>
<keyword evidence="5" id="KW-0804">Transcription</keyword>
<organism evidence="8 9">
    <name type="scientific">Corynebacterium falsenii</name>
    <dbReference type="NCBI Taxonomy" id="108486"/>
    <lineage>
        <taxon>Bacteria</taxon>
        <taxon>Bacillati</taxon>
        <taxon>Actinomycetota</taxon>
        <taxon>Actinomycetes</taxon>
        <taxon>Mycobacteriales</taxon>
        <taxon>Corynebacteriaceae</taxon>
        <taxon>Corynebacterium</taxon>
    </lineage>
</organism>
<evidence type="ECO:0000313" key="9">
    <source>
        <dbReference type="Proteomes" id="UP000285278"/>
    </source>
</evidence>
<accession>A0A418Q5D0</accession>
<keyword evidence="2" id="KW-0805">Transcription regulation</keyword>
<dbReference type="GO" id="GO:0032993">
    <property type="term" value="C:protein-DNA complex"/>
    <property type="evidence" value="ECO:0007669"/>
    <property type="project" value="TreeGrafter"/>
</dbReference>
<dbReference type="Proteomes" id="UP000285278">
    <property type="component" value="Unassembled WGS sequence"/>
</dbReference>
<dbReference type="Pfam" id="PF03466">
    <property type="entry name" value="LysR_substrate"/>
    <property type="match status" value="1"/>
</dbReference>
<feature type="domain" description="LysR substrate-binding" evidence="7">
    <location>
        <begin position="7"/>
        <end position="191"/>
    </location>
</feature>
<dbReference type="PANTHER" id="PTHR30346">
    <property type="entry name" value="TRANSCRIPTIONAL DUAL REGULATOR HCAR-RELATED"/>
    <property type="match status" value="1"/>
</dbReference>
<evidence type="ECO:0000256" key="6">
    <source>
        <dbReference type="SAM" id="MobiDB-lite"/>
    </source>
</evidence>
<dbReference type="InterPro" id="IPR005119">
    <property type="entry name" value="LysR_subst-bd"/>
</dbReference>
<proteinExistence type="inferred from homology"/>
<dbReference type="OrthoDB" id="3388207at2"/>
<dbReference type="PANTHER" id="PTHR30346:SF0">
    <property type="entry name" value="HCA OPERON TRANSCRIPTIONAL ACTIVATOR HCAR"/>
    <property type="match status" value="1"/>
</dbReference>
<dbReference type="Gene3D" id="3.40.190.10">
    <property type="entry name" value="Periplasmic binding protein-like II"/>
    <property type="match status" value="2"/>
</dbReference>
<name>A0A418Q5D0_9CORY</name>
<keyword evidence="3" id="KW-0238">DNA-binding</keyword>
<dbReference type="AlphaFoldDB" id="A0A418Q5D0"/>
<evidence type="ECO:0000259" key="7">
    <source>
        <dbReference type="Pfam" id="PF03466"/>
    </source>
</evidence>
<evidence type="ECO:0000256" key="5">
    <source>
        <dbReference type="ARBA" id="ARBA00023163"/>
    </source>
</evidence>
<dbReference type="STRING" id="1451189.CFAL_08105"/>
<protein>
    <recommendedName>
        <fullName evidence="7">LysR substrate-binding domain-containing protein</fullName>
    </recommendedName>
</protein>
<evidence type="ECO:0000256" key="3">
    <source>
        <dbReference type="ARBA" id="ARBA00023125"/>
    </source>
</evidence>
<keyword evidence="4" id="KW-0010">Activator</keyword>
<dbReference type="SUPFAM" id="SSF53850">
    <property type="entry name" value="Periplasmic binding protein-like II"/>
    <property type="match status" value="1"/>
</dbReference>
<sequence length="251" mass="26854">MTQQFLRVVFSPGIAPDKWFGRFNQRVDGWAIASAQADDPLRYIDAGAADVAIVRLGVSAGETGGVDNRDRRHKVHLYDEQIGIAAPKDHPIKMEKSVQWSEVGDETIMYSTPSDGKVSVSAVREALQVVAANVGVAVAPRPLLRGINQPGVVHRDVYGVPDSVGETAVALVWLKDRDDEVIQDFVGICRGRKEGSSRHSSPQKAGAPRGGAKKTGANARNNQRKEGGKGARGSKGSRGAQRGQRGSGGRR</sequence>
<reference evidence="8 9" key="1">
    <citation type="submission" date="2018-09" db="EMBL/GenBank/DDBJ databases">
        <title>Optimization and identification of Corynebacterium falsenii FN1-14 from fish paste.</title>
        <authorList>
            <person name="Daroonpunt R."/>
            <person name="Tanasupawat S."/>
        </authorList>
    </citation>
    <scope>NUCLEOTIDE SEQUENCE [LARGE SCALE GENOMIC DNA]</scope>
    <source>
        <strain evidence="8 9">FN1-14</strain>
    </source>
</reference>
<comment type="caution">
    <text evidence="8">The sequence shown here is derived from an EMBL/GenBank/DDBJ whole genome shotgun (WGS) entry which is preliminary data.</text>
</comment>
<evidence type="ECO:0000256" key="2">
    <source>
        <dbReference type="ARBA" id="ARBA00023015"/>
    </source>
</evidence>
<dbReference type="GO" id="GO:0003700">
    <property type="term" value="F:DNA-binding transcription factor activity"/>
    <property type="evidence" value="ECO:0007669"/>
    <property type="project" value="TreeGrafter"/>
</dbReference>
<evidence type="ECO:0000256" key="1">
    <source>
        <dbReference type="ARBA" id="ARBA00009437"/>
    </source>
</evidence>
<evidence type="ECO:0000256" key="4">
    <source>
        <dbReference type="ARBA" id="ARBA00023159"/>
    </source>
</evidence>
<dbReference type="RefSeq" id="WP_119665190.1">
    <property type="nucleotide sequence ID" value="NZ_CP083647.1"/>
</dbReference>
<dbReference type="EMBL" id="QXJK01000012">
    <property type="protein sequence ID" value="RIX33759.1"/>
    <property type="molecule type" value="Genomic_DNA"/>
</dbReference>